<keyword evidence="1" id="KW-0472">Membrane</keyword>
<evidence type="ECO:0000313" key="3">
    <source>
        <dbReference type="EMBL" id="QDZ14384.1"/>
    </source>
</evidence>
<dbReference type="InterPro" id="IPR003675">
    <property type="entry name" value="Rce1/LyrA-like_dom"/>
</dbReference>
<keyword evidence="1" id="KW-0812">Transmembrane</keyword>
<feature type="transmembrane region" description="Helical" evidence="1">
    <location>
        <begin position="250"/>
        <end position="269"/>
    </location>
</feature>
<feature type="transmembrane region" description="Helical" evidence="1">
    <location>
        <begin position="123"/>
        <end position="148"/>
    </location>
</feature>
<dbReference type="EMBL" id="CP042305">
    <property type="protein sequence ID" value="QDZ14384.1"/>
    <property type="molecule type" value="Genomic_DNA"/>
</dbReference>
<proteinExistence type="predicted"/>
<dbReference type="Pfam" id="PF02517">
    <property type="entry name" value="Rce1-like"/>
    <property type="match status" value="1"/>
</dbReference>
<dbReference type="KEGG" id="huw:FPZ11_06060"/>
<feature type="transmembrane region" description="Helical" evidence="1">
    <location>
        <begin position="160"/>
        <end position="177"/>
    </location>
</feature>
<dbReference type="GO" id="GO:0008237">
    <property type="term" value="F:metallopeptidase activity"/>
    <property type="evidence" value="ECO:0007669"/>
    <property type="project" value="UniProtKB-KW"/>
</dbReference>
<dbReference type="GO" id="GO:0006508">
    <property type="term" value="P:proteolysis"/>
    <property type="evidence" value="ECO:0007669"/>
    <property type="project" value="UniProtKB-KW"/>
</dbReference>
<name>A0A5B8M361_9MICO</name>
<feature type="transmembrane region" description="Helical" evidence="1">
    <location>
        <begin position="221"/>
        <end position="238"/>
    </location>
</feature>
<feature type="domain" description="CAAX prenyl protease 2/Lysostaphin resistance protein A-like" evidence="2">
    <location>
        <begin position="162"/>
        <end position="253"/>
    </location>
</feature>
<dbReference type="GO" id="GO:0080120">
    <property type="term" value="P:CAAX-box protein maturation"/>
    <property type="evidence" value="ECO:0007669"/>
    <property type="project" value="UniProtKB-ARBA"/>
</dbReference>
<keyword evidence="3" id="KW-0645">Protease</keyword>
<evidence type="ECO:0000313" key="4">
    <source>
        <dbReference type="Proteomes" id="UP000320216"/>
    </source>
</evidence>
<sequence length="275" mass="30567">MARGTGTRPARTSFPLESRVLPRDRARLWWEIAIVLGLSLGQSAVYSIFTIVQRLAAPTPLKDQSTQVNPSQSTTPWIDFTYQLLDIVFALMAVALVIYLLWRPAQSGFRRIGLDWSSPWRDLGGGALLFVVIGVPGLALYVVGRLIGITVDVQASPLDTYWWTVPILVLSAVRAALQEEIIMIGYLFTRLKQLGWNSWWVIVASALVRGSYHLYQGIGPFFGNAAMGILFGWCYRRWGRTAPLVVTHSLLDIVSFVGYPLAVALWPAIFGVTKS</sequence>
<keyword evidence="1" id="KW-1133">Transmembrane helix</keyword>
<evidence type="ECO:0000259" key="2">
    <source>
        <dbReference type="Pfam" id="PF02517"/>
    </source>
</evidence>
<dbReference type="Proteomes" id="UP000320216">
    <property type="component" value="Chromosome"/>
</dbReference>
<reference evidence="3 4" key="1">
    <citation type="submission" date="2019-07" db="EMBL/GenBank/DDBJ databases">
        <title>Full genome sequence of Humibacter sp. WJ7-1.</title>
        <authorList>
            <person name="Im W.-T."/>
        </authorList>
    </citation>
    <scope>NUCLEOTIDE SEQUENCE [LARGE SCALE GENOMIC DNA]</scope>
    <source>
        <strain evidence="3 4">WJ7-1</strain>
    </source>
</reference>
<keyword evidence="4" id="KW-1185">Reference proteome</keyword>
<feature type="transmembrane region" description="Helical" evidence="1">
    <location>
        <begin position="28"/>
        <end position="52"/>
    </location>
</feature>
<organism evidence="3 4">
    <name type="scientific">Humibacter ginsenosidimutans</name>
    <dbReference type="NCBI Taxonomy" id="2599293"/>
    <lineage>
        <taxon>Bacteria</taxon>
        <taxon>Bacillati</taxon>
        <taxon>Actinomycetota</taxon>
        <taxon>Actinomycetes</taxon>
        <taxon>Micrococcales</taxon>
        <taxon>Microbacteriaceae</taxon>
        <taxon>Humibacter</taxon>
    </lineage>
</organism>
<evidence type="ECO:0000256" key="1">
    <source>
        <dbReference type="SAM" id="Phobius"/>
    </source>
</evidence>
<accession>A0A5B8M361</accession>
<gene>
    <name evidence="3" type="ORF">FPZ11_06060</name>
</gene>
<protein>
    <submittedName>
        <fullName evidence="3">CPBP family intramembrane metalloprotease</fullName>
    </submittedName>
</protein>
<keyword evidence="3" id="KW-0378">Hydrolase</keyword>
<keyword evidence="3" id="KW-0482">Metalloprotease</keyword>
<dbReference type="GO" id="GO:0004175">
    <property type="term" value="F:endopeptidase activity"/>
    <property type="evidence" value="ECO:0007669"/>
    <property type="project" value="UniProtKB-ARBA"/>
</dbReference>
<feature type="transmembrane region" description="Helical" evidence="1">
    <location>
        <begin position="80"/>
        <end position="102"/>
    </location>
</feature>
<dbReference type="OrthoDB" id="4453618at2"/>
<dbReference type="AlphaFoldDB" id="A0A5B8M361"/>